<evidence type="ECO:0000256" key="3">
    <source>
        <dbReference type="PIRSR" id="PIRSR600407-1"/>
    </source>
</evidence>
<accession>A0A699S1Z3</accession>
<evidence type="ECO:0000256" key="1">
    <source>
        <dbReference type="ARBA" id="ARBA00009283"/>
    </source>
</evidence>
<sequence>MCQNTPVKVGETVGLRQLGVDASERILQVVKDILKVKSSFQSNDDWVTILDETQEGAYQWVLIDFPQLTMTLPDGREESVMKHHLWLKLLL</sequence>
<dbReference type="Gene3D" id="3.30.420.40">
    <property type="match status" value="1"/>
</dbReference>
<dbReference type="Pfam" id="PF01150">
    <property type="entry name" value="GDA1_CD39"/>
    <property type="match status" value="1"/>
</dbReference>
<dbReference type="GO" id="GO:0009134">
    <property type="term" value="P:nucleoside diphosphate catabolic process"/>
    <property type="evidence" value="ECO:0007669"/>
    <property type="project" value="TreeGrafter"/>
</dbReference>
<dbReference type="AlphaFoldDB" id="A0A699S1Z3"/>
<gene>
    <name evidence="4" type="ORF">Tci_863410</name>
</gene>
<keyword evidence="2" id="KW-0378">Hydrolase</keyword>
<dbReference type="EMBL" id="BKCJ011131785">
    <property type="protein sequence ID" value="GFC91440.1"/>
    <property type="molecule type" value="Genomic_DNA"/>
</dbReference>
<organism evidence="4">
    <name type="scientific">Tanacetum cinerariifolium</name>
    <name type="common">Dalmatian daisy</name>
    <name type="synonym">Chrysanthemum cinerariifolium</name>
    <dbReference type="NCBI Taxonomy" id="118510"/>
    <lineage>
        <taxon>Eukaryota</taxon>
        <taxon>Viridiplantae</taxon>
        <taxon>Streptophyta</taxon>
        <taxon>Embryophyta</taxon>
        <taxon>Tracheophyta</taxon>
        <taxon>Spermatophyta</taxon>
        <taxon>Magnoliopsida</taxon>
        <taxon>eudicotyledons</taxon>
        <taxon>Gunneridae</taxon>
        <taxon>Pentapetalae</taxon>
        <taxon>asterids</taxon>
        <taxon>campanulids</taxon>
        <taxon>Asterales</taxon>
        <taxon>Asteraceae</taxon>
        <taxon>Asteroideae</taxon>
        <taxon>Anthemideae</taxon>
        <taxon>Anthemidinae</taxon>
        <taxon>Tanacetum</taxon>
    </lineage>
</organism>
<dbReference type="GO" id="GO:0016020">
    <property type="term" value="C:membrane"/>
    <property type="evidence" value="ECO:0007669"/>
    <property type="project" value="TreeGrafter"/>
</dbReference>
<dbReference type="PANTHER" id="PTHR11782:SF83">
    <property type="entry name" value="GUANOSINE-DIPHOSPHATASE"/>
    <property type="match status" value="1"/>
</dbReference>
<protein>
    <submittedName>
        <fullName evidence="4">Apyrase 2-like</fullName>
    </submittedName>
</protein>
<dbReference type="GO" id="GO:0017110">
    <property type="term" value="F:nucleoside diphosphate phosphatase activity"/>
    <property type="evidence" value="ECO:0007669"/>
    <property type="project" value="TreeGrafter"/>
</dbReference>
<dbReference type="InterPro" id="IPR000407">
    <property type="entry name" value="GDA1_CD39_NTPase"/>
</dbReference>
<reference evidence="4" key="1">
    <citation type="journal article" date="2019" name="Sci. Rep.">
        <title>Draft genome of Tanacetum cinerariifolium, the natural source of mosquito coil.</title>
        <authorList>
            <person name="Yamashiro T."/>
            <person name="Shiraishi A."/>
            <person name="Satake H."/>
            <person name="Nakayama K."/>
        </authorList>
    </citation>
    <scope>NUCLEOTIDE SEQUENCE</scope>
</reference>
<evidence type="ECO:0000256" key="2">
    <source>
        <dbReference type="ARBA" id="ARBA00022801"/>
    </source>
</evidence>
<dbReference type="PANTHER" id="PTHR11782">
    <property type="entry name" value="ADENOSINE/GUANOSINE DIPHOSPHATASE"/>
    <property type="match status" value="1"/>
</dbReference>
<comment type="caution">
    <text evidence="4">The sequence shown here is derived from an EMBL/GenBank/DDBJ whole genome shotgun (WGS) entry which is preliminary data.</text>
</comment>
<proteinExistence type="inferred from homology"/>
<evidence type="ECO:0000313" key="4">
    <source>
        <dbReference type="EMBL" id="GFC91440.1"/>
    </source>
</evidence>
<feature type="active site" description="Proton acceptor" evidence="3">
    <location>
        <position position="55"/>
    </location>
</feature>
<comment type="similarity">
    <text evidence="1">Belongs to the GDA1/CD39 NTPase family.</text>
</comment>
<name>A0A699S1Z3_TANCI</name>